<dbReference type="InterPro" id="IPR003439">
    <property type="entry name" value="ABC_transporter-like_ATP-bd"/>
</dbReference>
<evidence type="ECO:0000256" key="1">
    <source>
        <dbReference type="ARBA" id="ARBA00005417"/>
    </source>
</evidence>
<accession>A0ABU9CT01</accession>
<proteinExistence type="inferred from homology"/>
<protein>
    <submittedName>
        <fullName evidence="7">ATP-binding cassette domain-containing protein</fullName>
    </submittedName>
</protein>
<comment type="similarity">
    <text evidence="1">Belongs to the ABC transporter superfamily.</text>
</comment>
<evidence type="ECO:0000313" key="8">
    <source>
        <dbReference type="Proteomes" id="UP001456513"/>
    </source>
</evidence>
<dbReference type="InterPro" id="IPR003593">
    <property type="entry name" value="AAA+_ATPase"/>
</dbReference>
<keyword evidence="3" id="KW-0547">Nucleotide-binding</keyword>
<evidence type="ECO:0000259" key="6">
    <source>
        <dbReference type="PROSITE" id="PS50893"/>
    </source>
</evidence>
<dbReference type="SMART" id="SM00382">
    <property type="entry name" value="AAA"/>
    <property type="match status" value="1"/>
</dbReference>
<name>A0ABU9CT01_9NOCA</name>
<feature type="domain" description="ABC transporter" evidence="6">
    <location>
        <begin position="9"/>
        <end position="234"/>
    </location>
</feature>
<keyword evidence="8" id="KW-1185">Reference proteome</keyword>
<reference evidence="7 8" key="1">
    <citation type="submission" date="2024-03" db="EMBL/GenBank/DDBJ databases">
        <title>Rhodococcus navarretei sp. nov. and Pseudarthrobacter quantumdoti sp. nov., two new species with the ability to biosynthesize Quantum Dots isolated from soil samples at Union Glacier, Antarctica.</title>
        <authorList>
            <person name="Vargas M."/>
        </authorList>
    </citation>
    <scope>NUCLEOTIDE SEQUENCE [LARGE SCALE GENOMIC DNA]</scope>
    <source>
        <strain evidence="7 8">EXRC-4A-4</strain>
    </source>
</reference>
<dbReference type="Pfam" id="PF00005">
    <property type="entry name" value="ABC_tran"/>
    <property type="match status" value="1"/>
</dbReference>
<dbReference type="PANTHER" id="PTHR43335">
    <property type="entry name" value="ABC TRANSPORTER, ATP-BINDING PROTEIN"/>
    <property type="match status" value="1"/>
</dbReference>
<comment type="caution">
    <text evidence="7">The sequence shown here is derived from an EMBL/GenBank/DDBJ whole genome shotgun (WGS) entry which is preliminary data.</text>
</comment>
<evidence type="ECO:0000256" key="5">
    <source>
        <dbReference type="SAM" id="MobiDB-lite"/>
    </source>
</evidence>
<keyword evidence="2" id="KW-0813">Transport</keyword>
<dbReference type="InterPro" id="IPR017871">
    <property type="entry name" value="ABC_transporter-like_CS"/>
</dbReference>
<keyword evidence="4 7" id="KW-0067">ATP-binding</keyword>
<dbReference type="InterPro" id="IPR027417">
    <property type="entry name" value="P-loop_NTPase"/>
</dbReference>
<sequence length="336" mass="34642">MTSYPGAALEAQALTKQFGTVRAVSDLSFVVPRGTVTGFLGPNGSGKTTTLRMLLGLVAPTSGVGLVNGAPFRTAIHPARTVGAVLDSLSLHPKRTAAHHLKIYTAAIGVPDSRALDVLHLVGLGDAADRAAGGFSLGMRQRLTLATALLGDPEILVLDEPANGLDPEGIAWLRDFLKAFAASGRTVLVSSHILREIEQTVDNLVIVSAGALVYQGSIAQLRSTRPSRVLVAASDPAALALALASSGFNDSQLLPDGRIGVAGPDAATIARIAADAQVTIFGTTGEHVDLEQVFLSMTAGQYTAAPVQQNPYGGPPQGYGPPPGYGAPQHWNGGPR</sequence>
<dbReference type="PROSITE" id="PS00211">
    <property type="entry name" value="ABC_TRANSPORTER_1"/>
    <property type="match status" value="1"/>
</dbReference>
<organism evidence="7 8">
    <name type="scientific">Rhodococcus navarretei</name>
    <dbReference type="NCBI Taxonomy" id="3128981"/>
    <lineage>
        <taxon>Bacteria</taxon>
        <taxon>Bacillati</taxon>
        <taxon>Actinomycetota</taxon>
        <taxon>Actinomycetes</taxon>
        <taxon>Mycobacteriales</taxon>
        <taxon>Nocardiaceae</taxon>
        <taxon>Rhodococcus</taxon>
    </lineage>
</organism>
<feature type="region of interest" description="Disordered" evidence="5">
    <location>
        <begin position="306"/>
        <end position="336"/>
    </location>
</feature>
<dbReference type="EMBL" id="JBBPCN010000001">
    <property type="protein sequence ID" value="MEK8070540.1"/>
    <property type="molecule type" value="Genomic_DNA"/>
</dbReference>
<dbReference type="Gene3D" id="3.40.50.300">
    <property type="entry name" value="P-loop containing nucleotide triphosphate hydrolases"/>
    <property type="match status" value="1"/>
</dbReference>
<dbReference type="PROSITE" id="PS50893">
    <property type="entry name" value="ABC_TRANSPORTER_2"/>
    <property type="match status" value="1"/>
</dbReference>
<evidence type="ECO:0000256" key="3">
    <source>
        <dbReference type="ARBA" id="ARBA00022741"/>
    </source>
</evidence>
<dbReference type="PANTHER" id="PTHR43335:SF4">
    <property type="entry name" value="ABC TRANSPORTER, ATP-BINDING PROTEIN"/>
    <property type="match status" value="1"/>
</dbReference>
<evidence type="ECO:0000256" key="2">
    <source>
        <dbReference type="ARBA" id="ARBA00022448"/>
    </source>
</evidence>
<evidence type="ECO:0000313" key="7">
    <source>
        <dbReference type="EMBL" id="MEK8070540.1"/>
    </source>
</evidence>
<dbReference type="GO" id="GO:0005524">
    <property type="term" value="F:ATP binding"/>
    <property type="evidence" value="ECO:0007669"/>
    <property type="project" value="UniProtKB-KW"/>
</dbReference>
<dbReference type="Proteomes" id="UP001456513">
    <property type="component" value="Unassembled WGS sequence"/>
</dbReference>
<gene>
    <name evidence="7" type="ORF">AABD04_06720</name>
</gene>
<evidence type="ECO:0000256" key="4">
    <source>
        <dbReference type="ARBA" id="ARBA00022840"/>
    </source>
</evidence>
<dbReference type="SUPFAM" id="SSF52540">
    <property type="entry name" value="P-loop containing nucleoside triphosphate hydrolases"/>
    <property type="match status" value="1"/>
</dbReference>
<dbReference type="RefSeq" id="WP_341440607.1">
    <property type="nucleotide sequence ID" value="NZ_JBBPCN010000001.1"/>
</dbReference>